<evidence type="ECO:0000313" key="16">
    <source>
        <dbReference type="Proteomes" id="UP000002318"/>
    </source>
</evidence>
<evidence type="ECO:0000256" key="13">
    <source>
        <dbReference type="ARBA" id="ARBA00023201"/>
    </source>
</evidence>
<evidence type="ECO:0000256" key="8">
    <source>
        <dbReference type="ARBA" id="ARBA00023027"/>
    </source>
</evidence>
<dbReference type="eggNOG" id="COG1347">
    <property type="taxonomic scope" value="Bacteria"/>
</dbReference>
<evidence type="ECO:0000256" key="3">
    <source>
        <dbReference type="ARBA" id="ARBA00022475"/>
    </source>
</evidence>
<protein>
    <submittedName>
        <fullName evidence="15">NADH:ubiquinone oxidoreductase, subunit D</fullName>
    </submittedName>
</protein>
<dbReference type="EMBL" id="CP002116">
    <property type="protein sequence ID" value="ADK79741.1"/>
    <property type="molecule type" value="Genomic_DNA"/>
</dbReference>
<keyword evidence="6" id="KW-1278">Translocase</keyword>
<dbReference type="InterPro" id="IPR003667">
    <property type="entry name" value="NqrDE/RnfAE"/>
</dbReference>
<dbReference type="GO" id="GO:0012505">
    <property type="term" value="C:endomembrane system"/>
    <property type="evidence" value="ECO:0007669"/>
    <property type="project" value="UniProtKB-SubCell"/>
</dbReference>
<evidence type="ECO:0000256" key="14">
    <source>
        <dbReference type="SAM" id="Phobius"/>
    </source>
</evidence>
<evidence type="ECO:0000256" key="9">
    <source>
        <dbReference type="ARBA" id="ARBA00023053"/>
    </source>
</evidence>
<feature type="transmembrane region" description="Helical" evidence="14">
    <location>
        <begin position="99"/>
        <end position="117"/>
    </location>
</feature>
<keyword evidence="3" id="KW-1003">Cell membrane</keyword>
<dbReference type="NCBIfam" id="NF006777">
    <property type="entry name" value="PRK09292.1"/>
    <property type="match status" value="1"/>
</dbReference>
<keyword evidence="5 14" id="KW-0812">Transmembrane</keyword>
<evidence type="ECO:0000256" key="4">
    <source>
        <dbReference type="ARBA" id="ARBA00022519"/>
    </source>
</evidence>
<keyword evidence="16" id="KW-1185">Reference proteome</keyword>
<evidence type="ECO:0000256" key="2">
    <source>
        <dbReference type="ARBA" id="ARBA00022448"/>
    </source>
</evidence>
<dbReference type="OrthoDB" id="9790976at2"/>
<dbReference type="HOGENOM" id="CLU_046659_1_1_12"/>
<keyword evidence="2" id="KW-0813">Transport</keyword>
<evidence type="ECO:0000256" key="7">
    <source>
        <dbReference type="ARBA" id="ARBA00022989"/>
    </source>
</evidence>
<accession>E1RBL1</accession>
<keyword evidence="12 14" id="KW-0472">Membrane</keyword>
<evidence type="ECO:0000256" key="1">
    <source>
        <dbReference type="ARBA" id="ARBA00004127"/>
    </source>
</evidence>
<evidence type="ECO:0000256" key="12">
    <source>
        <dbReference type="ARBA" id="ARBA00023136"/>
    </source>
</evidence>
<dbReference type="GO" id="GO:0016655">
    <property type="term" value="F:oxidoreductase activity, acting on NAD(P)H, quinone or similar compound as acceptor"/>
    <property type="evidence" value="ECO:0007669"/>
    <property type="project" value="InterPro"/>
</dbReference>
<feature type="transmembrane region" description="Helical" evidence="14">
    <location>
        <begin position="41"/>
        <end position="61"/>
    </location>
</feature>
<keyword evidence="4" id="KW-0997">Cell inner membrane</keyword>
<gene>
    <name evidence="15" type="ordered locus">Spirs_0596</name>
</gene>
<keyword evidence="8" id="KW-0520">NAD</keyword>
<dbReference type="InterPro" id="IPR011292">
    <property type="entry name" value="NqrD"/>
</dbReference>
<dbReference type="STRING" id="573413.Spirs_0596"/>
<name>E1RBL1_SEDSS</name>
<evidence type="ECO:0000256" key="5">
    <source>
        <dbReference type="ARBA" id="ARBA00022692"/>
    </source>
</evidence>
<keyword evidence="10" id="KW-0406">Ion transport</keyword>
<comment type="subcellular location">
    <subcellularLocation>
        <location evidence="1">Endomembrane system</location>
        <topology evidence="1">Multi-pass membrane protein</topology>
    </subcellularLocation>
</comment>
<dbReference type="GO" id="GO:0005886">
    <property type="term" value="C:plasma membrane"/>
    <property type="evidence" value="ECO:0007669"/>
    <property type="project" value="TreeGrafter"/>
</dbReference>
<organism evidence="15 16">
    <name type="scientific">Sediminispirochaeta smaragdinae (strain DSM 11293 / JCM 15392 / SEBR 4228)</name>
    <name type="common">Spirochaeta smaragdinae</name>
    <dbReference type="NCBI Taxonomy" id="573413"/>
    <lineage>
        <taxon>Bacteria</taxon>
        <taxon>Pseudomonadati</taxon>
        <taxon>Spirochaetota</taxon>
        <taxon>Spirochaetia</taxon>
        <taxon>Spirochaetales</taxon>
        <taxon>Spirochaetaceae</taxon>
        <taxon>Sediminispirochaeta</taxon>
    </lineage>
</organism>
<feature type="transmembrane region" description="Helical" evidence="14">
    <location>
        <begin position="129"/>
        <end position="150"/>
    </location>
</feature>
<dbReference type="KEGG" id="ssm:Spirs_0596"/>
<reference evidence="15 16" key="1">
    <citation type="journal article" date="2010" name="Stand. Genomic Sci.">
        <title>Complete genome sequence of Spirochaeta smaragdinae type strain (SEBR 4228).</title>
        <authorList>
            <person name="Mavromatis K."/>
            <person name="Yasawong M."/>
            <person name="Chertkov O."/>
            <person name="Lapidus A."/>
            <person name="Lucas S."/>
            <person name="Nolan M."/>
            <person name="Del Rio T.G."/>
            <person name="Tice H."/>
            <person name="Cheng J.F."/>
            <person name="Pitluck S."/>
            <person name="Liolios K."/>
            <person name="Ivanova N."/>
            <person name="Tapia R."/>
            <person name="Han C."/>
            <person name="Bruce D."/>
            <person name="Goodwin L."/>
            <person name="Pati A."/>
            <person name="Chen A."/>
            <person name="Palaniappan K."/>
            <person name="Land M."/>
            <person name="Hauser L."/>
            <person name="Chang Y.J."/>
            <person name="Jeffries C.D."/>
            <person name="Detter J.C."/>
            <person name="Rohde M."/>
            <person name="Brambilla E."/>
            <person name="Spring S."/>
            <person name="Goker M."/>
            <person name="Sikorski J."/>
            <person name="Woyke T."/>
            <person name="Bristow J."/>
            <person name="Eisen J.A."/>
            <person name="Markowitz V."/>
            <person name="Hugenholtz P."/>
            <person name="Klenk H.P."/>
            <person name="Kyrpides N.C."/>
        </authorList>
    </citation>
    <scope>NUCLEOTIDE SEQUENCE [LARGE SCALE GENOMIC DNA]</scope>
    <source>
        <strain evidence="16">DSM 11293 / JCM 15392 / SEBR 4228</strain>
    </source>
</reference>
<dbReference type="NCBIfam" id="TIGR01939">
    <property type="entry name" value="nqrD"/>
    <property type="match status" value="1"/>
</dbReference>
<dbReference type="Pfam" id="PF02508">
    <property type="entry name" value="Rnf-Nqr"/>
    <property type="match status" value="1"/>
</dbReference>
<dbReference type="AlphaFoldDB" id="E1RBL1"/>
<sequence>MVKGKLKKTFTDPLGKNNPVFAQILGICSTLAVTNKLENTVVMTLGVVFTTTLSSFVISLIRKWIPSRVRMMAETLIIASFVIIVDITLRAYMPDIWKQLGPYVGLIITNCIIMGRAEAFALNNSPGLSLIDGLASGIGYSYVLIIVAIFRELLGTGSLWGIKILGSWWTNWSIMIMPPGAFFMLAILIWVVKGAIIPEKEEAKK</sequence>
<evidence type="ECO:0000313" key="15">
    <source>
        <dbReference type="EMBL" id="ADK79741.1"/>
    </source>
</evidence>
<dbReference type="PIRSF" id="PIRSF006102">
    <property type="entry name" value="NQR_DE"/>
    <property type="match status" value="1"/>
</dbReference>
<dbReference type="PANTHER" id="PTHR30586">
    <property type="entry name" value="ELECTRON TRANSPORT COMPLEX PROTEIN RNFE"/>
    <property type="match status" value="1"/>
</dbReference>
<proteinExistence type="predicted"/>
<keyword evidence="13" id="KW-0739">Sodium transport</keyword>
<evidence type="ECO:0000256" key="11">
    <source>
        <dbReference type="ARBA" id="ARBA00023075"/>
    </source>
</evidence>
<feature type="transmembrane region" description="Helical" evidence="14">
    <location>
        <begin position="170"/>
        <end position="192"/>
    </location>
</feature>
<keyword evidence="7 14" id="KW-1133">Transmembrane helix</keyword>
<evidence type="ECO:0000256" key="6">
    <source>
        <dbReference type="ARBA" id="ARBA00022967"/>
    </source>
</evidence>
<dbReference type="GO" id="GO:0006814">
    <property type="term" value="P:sodium ion transport"/>
    <property type="evidence" value="ECO:0007669"/>
    <property type="project" value="UniProtKB-KW"/>
</dbReference>
<dbReference type="PANTHER" id="PTHR30586:SF1">
    <property type="entry name" value="NA(+)-TRANSLOCATING NADH-QUINONE REDUCTASE SUBUNIT D"/>
    <property type="match status" value="1"/>
</dbReference>
<keyword evidence="11" id="KW-0830">Ubiquinone</keyword>
<feature type="transmembrane region" description="Helical" evidence="14">
    <location>
        <begin position="73"/>
        <end position="93"/>
    </location>
</feature>
<dbReference type="Proteomes" id="UP000002318">
    <property type="component" value="Chromosome"/>
</dbReference>
<keyword evidence="9" id="KW-0915">Sodium</keyword>
<evidence type="ECO:0000256" key="10">
    <source>
        <dbReference type="ARBA" id="ARBA00023065"/>
    </source>
</evidence>
<dbReference type="NCBIfam" id="NF009070">
    <property type="entry name" value="PRK12405.1"/>
    <property type="match status" value="1"/>
</dbReference>
<dbReference type="RefSeq" id="WP_013253205.1">
    <property type="nucleotide sequence ID" value="NC_014364.1"/>
</dbReference>